<accession>A0A2Z3GUM0</accession>
<keyword evidence="1" id="KW-1133">Transmembrane helix</keyword>
<dbReference type="AlphaFoldDB" id="A0A2Z3GUM0"/>
<dbReference type="PROSITE" id="PS51725">
    <property type="entry name" value="ABM"/>
    <property type="match status" value="1"/>
</dbReference>
<keyword evidence="1" id="KW-0472">Membrane</keyword>
<dbReference type="KEGG" id="gog:C1280_10790"/>
<dbReference type="InterPro" id="IPR011008">
    <property type="entry name" value="Dimeric_a/b-barrel"/>
</dbReference>
<keyword evidence="1" id="KW-0812">Transmembrane</keyword>
<sequence>MPADPVTVVVTRVVRPGHEEAFERALREWVPRSVTHPGHLGVLILRPPAGGREYGAVLRFESWGAWENLRDSDDYRAFLEAIRDHLEHDPRVHTASGLEAWVAPAGAAFVPVPPRWKLALLTWAGVNLTALVLTFVLAPFTARLPWFVGFLIFNAAVVAGLTWVVMPVLSHMARRWLRRTPGAGTDHS</sequence>
<evidence type="ECO:0000259" key="2">
    <source>
        <dbReference type="PROSITE" id="PS51725"/>
    </source>
</evidence>
<reference evidence="3 4" key="1">
    <citation type="submission" date="2018-01" db="EMBL/GenBank/DDBJ databases">
        <title>G. obscuriglobus.</title>
        <authorList>
            <person name="Franke J."/>
            <person name="Blomberg W."/>
            <person name="Selmecki A."/>
        </authorList>
    </citation>
    <scope>NUCLEOTIDE SEQUENCE [LARGE SCALE GENOMIC DNA]</scope>
    <source>
        <strain evidence="3 4">DSM 5831</strain>
    </source>
</reference>
<proteinExistence type="predicted"/>
<feature type="domain" description="ABM" evidence="2">
    <location>
        <begin position="6"/>
        <end position="94"/>
    </location>
</feature>
<dbReference type="SUPFAM" id="SSF54909">
    <property type="entry name" value="Dimeric alpha+beta barrel"/>
    <property type="match status" value="1"/>
</dbReference>
<dbReference type="RefSeq" id="WP_010040223.1">
    <property type="nucleotide sequence ID" value="NZ_CP025958.1"/>
</dbReference>
<dbReference type="Gene3D" id="3.30.70.100">
    <property type="match status" value="1"/>
</dbReference>
<dbReference type="InterPro" id="IPR038762">
    <property type="entry name" value="ABM_predict"/>
</dbReference>
<evidence type="ECO:0000313" key="4">
    <source>
        <dbReference type="Proteomes" id="UP000245802"/>
    </source>
</evidence>
<dbReference type="PANTHER" id="PTHR40057">
    <property type="entry name" value="SLR1162 PROTEIN"/>
    <property type="match status" value="1"/>
</dbReference>
<keyword evidence="4" id="KW-1185">Reference proteome</keyword>
<dbReference type="OrthoDB" id="1494254at2"/>
<feature type="transmembrane region" description="Helical" evidence="1">
    <location>
        <begin position="146"/>
        <end position="169"/>
    </location>
</feature>
<protein>
    <recommendedName>
        <fullName evidence="2">ABM domain-containing protein</fullName>
    </recommendedName>
</protein>
<organism evidence="3 4">
    <name type="scientific">Gemmata obscuriglobus</name>
    <dbReference type="NCBI Taxonomy" id="114"/>
    <lineage>
        <taxon>Bacteria</taxon>
        <taxon>Pseudomonadati</taxon>
        <taxon>Planctomycetota</taxon>
        <taxon>Planctomycetia</taxon>
        <taxon>Gemmatales</taxon>
        <taxon>Gemmataceae</taxon>
        <taxon>Gemmata</taxon>
    </lineage>
</organism>
<feature type="transmembrane region" description="Helical" evidence="1">
    <location>
        <begin position="118"/>
        <end position="140"/>
    </location>
</feature>
<dbReference type="EMBL" id="CP025958">
    <property type="protein sequence ID" value="AWM37453.1"/>
    <property type="molecule type" value="Genomic_DNA"/>
</dbReference>
<dbReference type="InterPro" id="IPR007138">
    <property type="entry name" value="ABM_dom"/>
</dbReference>
<dbReference type="Pfam" id="PF03992">
    <property type="entry name" value="ABM"/>
    <property type="match status" value="1"/>
</dbReference>
<dbReference type="PANTHER" id="PTHR40057:SF1">
    <property type="entry name" value="SLR1162 PROTEIN"/>
    <property type="match status" value="1"/>
</dbReference>
<evidence type="ECO:0000256" key="1">
    <source>
        <dbReference type="SAM" id="Phobius"/>
    </source>
</evidence>
<gene>
    <name evidence="3" type="ORF">C1280_10790</name>
</gene>
<name>A0A2Z3GUM0_9BACT</name>
<dbReference type="Proteomes" id="UP000245802">
    <property type="component" value="Chromosome"/>
</dbReference>
<evidence type="ECO:0000313" key="3">
    <source>
        <dbReference type="EMBL" id="AWM37453.1"/>
    </source>
</evidence>